<dbReference type="InterPro" id="IPR013325">
    <property type="entry name" value="RNA_pol_sigma_r2"/>
</dbReference>
<dbReference type="GO" id="GO:0003677">
    <property type="term" value="F:DNA binding"/>
    <property type="evidence" value="ECO:0007669"/>
    <property type="project" value="InterPro"/>
</dbReference>
<evidence type="ECO:0000256" key="4">
    <source>
        <dbReference type="ARBA" id="ARBA00023163"/>
    </source>
</evidence>
<accession>A0A7M2X2E7</accession>
<dbReference type="Gene3D" id="1.10.10.10">
    <property type="entry name" value="Winged helix-like DNA-binding domain superfamily/Winged helix DNA-binding domain"/>
    <property type="match status" value="1"/>
</dbReference>
<dbReference type="AlphaFoldDB" id="A0A7M2X2E7"/>
<keyword evidence="4" id="KW-0804">Transcription</keyword>
<organism evidence="7 8">
    <name type="scientific">Humisphaera borealis</name>
    <dbReference type="NCBI Taxonomy" id="2807512"/>
    <lineage>
        <taxon>Bacteria</taxon>
        <taxon>Pseudomonadati</taxon>
        <taxon>Planctomycetota</taxon>
        <taxon>Phycisphaerae</taxon>
        <taxon>Tepidisphaerales</taxon>
        <taxon>Tepidisphaeraceae</taxon>
        <taxon>Humisphaera</taxon>
    </lineage>
</organism>
<evidence type="ECO:0000259" key="6">
    <source>
        <dbReference type="Pfam" id="PF08281"/>
    </source>
</evidence>
<dbReference type="Pfam" id="PF08281">
    <property type="entry name" value="Sigma70_r4_2"/>
    <property type="match status" value="1"/>
</dbReference>
<dbReference type="InterPro" id="IPR014331">
    <property type="entry name" value="RNA_pol_sigma70_ECF_RHOBA"/>
</dbReference>
<sequence length="174" mass="19792">MDEQTRQATRLWTAAQPLVSAFVTSVVRDFSARQDVLQDIAVAVIESFDRYDPSRPFIGWALGIAHNQVRLYFRRTRRDRLVFDDDTVATLATTFEETSPAQVQSLDYLKDCIGKLDRRSRDLCDLRYVQDLKPASIAERTGVASNTVAKALQRVRDQLRECIERKVAREGGVA</sequence>
<evidence type="ECO:0000256" key="1">
    <source>
        <dbReference type="ARBA" id="ARBA00010641"/>
    </source>
</evidence>
<keyword evidence="8" id="KW-1185">Reference proteome</keyword>
<dbReference type="GO" id="GO:0016987">
    <property type="term" value="F:sigma factor activity"/>
    <property type="evidence" value="ECO:0007669"/>
    <property type="project" value="UniProtKB-KW"/>
</dbReference>
<proteinExistence type="inferred from homology"/>
<dbReference type="NCBIfam" id="TIGR02989">
    <property type="entry name" value="Sig-70_gvs1"/>
    <property type="match status" value="1"/>
</dbReference>
<evidence type="ECO:0000313" key="8">
    <source>
        <dbReference type="Proteomes" id="UP000593765"/>
    </source>
</evidence>
<dbReference type="InterPro" id="IPR039425">
    <property type="entry name" value="RNA_pol_sigma-70-like"/>
</dbReference>
<dbReference type="RefSeq" id="WP_206294416.1">
    <property type="nucleotide sequence ID" value="NZ_CP063458.1"/>
</dbReference>
<dbReference type="Proteomes" id="UP000593765">
    <property type="component" value="Chromosome"/>
</dbReference>
<dbReference type="Pfam" id="PF04542">
    <property type="entry name" value="Sigma70_r2"/>
    <property type="match status" value="1"/>
</dbReference>
<keyword evidence="2" id="KW-0805">Transcription regulation</keyword>
<gene>
    <name evidence="7" type="ORF">IPV69_07700</name>
</gene>
<dbReference type="InterPro" id="IPR013324">
    <property type="entry name" value="RNA_pol_sigma_r3/r4-like"/>
</dbReference>
<dbReference type="InterPro" id="IPR013249">
    <property type="entry name" value="RNA_pol_sigma70_r4_t2"/>
</dbReference>
<comment type="similarity">
    <text evidence="1">Belongs to the sigma-70 factor family. ECF subfamily.</text>
</comment>
<name>A0A7M2X2E7_9BACT</name>
<dbReference type="PANTHER" id="PTHR43133">
    <property type="entry name" value="RNA POLYMERASE ECF-TYPE SIGMA FACTO"/>
    <property type="match status" value="1"/>
</dbReference>
<dbReference type="GO" id="GO:0006352">
    <property type="term" value="P:DNA-templated transcription initiation"/>
    <property type="evidence" value="ECO:0007669"/>
    <property type="project" value="InterPro"/>
</dbReference>
<dbReference type="Gene3D" id="1.10.1740.10">
    <property type="match status" value="1"/>
</dbReference>
<evidence type="ECO:0000256" key="3">
    <source>
        <dbReference type="ARBA" id="ARBA00023082"/>
    </source>
</evidence>
<dbReference type="EMBL" id="CP063458">
    <property type="protein sequence ID" value="QOV91231.1"/>
    <property type="molecule type" value="Genomic_DNA"/>
</dbReference>
<reference evidence="7 8" key="1">
    <citation type="submission" date="2020-10" db="EMBL/GenBank/DDBJ databases">
        <title>Wide distribution of Phycisphaera-like planctomycetes from WD2101 soil group in peatlands and genome analysis of the first cultivated representative.</title>
        <authorList>
            <person name="Dedysh S.N."/>
            <person name="Beletsky A.V."/>
            <person name="Ivanova A."/>
            <person name="Kulichevskaya I.S."/>
            <person name="Suzina N.E."/>
            <person name="Philippov D.A."/>
            <person name="Rakitin A.L."/>
            <person name="Mardanov A.V."/>
            <person name="Ravin N.V."/>
        </authorList>
    </citation>
    <scope>NUCLEOTIDE SEQUENCE [LARGE SCALE GENOMIC DNA]</scope>
    <source>
        <strain evidence="7 8">M1803</strain>
    </source>
</reference>
<dbReference type="InterPro" id="IPR014284">
    <property type="entry name" value="RNA_pol_sigma-70_dom"/>
</dbReference>
<dbReference type="InterPro" id="IPR036388">
    <property type="entry name" value="WH-like_DNA-bd_sf"/>
</dbReference>
<dbReference type="InterPro" id="IPR007627">
    <property type="entry name" value="RNA_pol_sigma70_r2"/>
</dbReference>
<dbReference type="KEGG" id="hbs:IPV69_07700"/>
<feature type="domain" description="RNA polymerase sigma-70 region 2" evidence="5">
    <location>
        <begin position="12"/>
        <end position="78"/>
    </location>
</feature>
<dbReference type="SUPFAM" id="SSF88946">
    <property type="entry name" value="Sigma2 domain of RNA polymerase sigma factors"/>
    <property type="match status" value="1"/>
</dbReference>
<evidence type="ECO:0000259" key="5">
    <source>
        <dbReference type="Pfam" id="PF04542"/>
    </source>
</evidence>
<evidence type="ECO:0000256" key="2">
    <source>
        <dbReference type="ARBA" id="ARBA00023015"/>
    </source>
</evidence>
<keyword evidence="3" id="KW-0731">Sigma factor</keyword>
<protein>
    <submittedName>
        <fullName evidence="7">Sigma-70 family RNA polymerase sigma factor</fullName>
    </submittedName>
</protein>
<dbReference type="NCBIfam" id="TIGR02937">
    <property type="entry name" value="sigma70-ECF"/>
    <property type="match status" value="1"/>
</dbReference>
<feature type="domain" description="RNA polymerase sigma factor 70 region 4 type 2" evidence="6">
    <location>
        <begin position="107"/>
        <end position="159"/>
    </location>
</feature>
<dbReference type="PANTHER" id="PTHR43133:SF51">
    <property type="entry name" value="RNA POLYMERASE SIGMA FACTOR"/>
    <property type="match status" value="1"/>
</dbReference>
<dbReference type="SUPFAM" id="SSF88659">
    <property type="entry name" value="Sigma3 and sigma4 domains of RNA polymerase sigma factors"/>
    <property type="match status" value="1"/>
</dbReference>
<evidence type="ECO:0000313" key="7">
    <source>
        <dbReference type="EMBL" id="QOV91231.1"/>
    </source>
</evidence>